<name>A0A517Z868_9PLAN</name>
<evidence type="ECO:0000313" key="5">
    <source>
        <dbReference type="EMBL" id="QDU38631.1"/>
    </source>
</evidence>
<evidence type="ECO:0000256" key="1">
    <source>
        <dbReference type="ARBA" id="ARBA00023015"/>
    </source>
</evidence>
<dbReference type="Pfam" id="PF01638">
    <property type="entry name" value="HxlR"/>
    <property type="match status" value="1"/>
</dbReference>
<dbReference type="InterPro" id="IPR002577">
    <property type="entry name" value="HTH_HxlR"/>
</dbReference>
<reference evidence="5 6" key="1">
    <citation type="submission" date="2019-02" db="EMBL/GenBank/DDBJ databases">
        <title>Deep-cultivation of Planctomycetes and their phenomic and genomic characterization uncovers novel biology.</title>
        <authorList>
            <person name="Wiegand S."/>
            <person name="Jogler M."/>
            <person name="Boedeker C."/>
            <person name="Pinto D."/>
            <person name="Vollmers J."/>
            <person name="Rivas-Marin E."/>
            <person name="Kohn T."/>
            <person name="Peeters S.H."/>
            <person name="Heuer A."/>
            <person name="Rast P."/>
            <person name="Oberbeckmann S."/>
            <person name="Bunk B."/>
            <person name="Jeske O."/>
            <person name="Meyerdierks A."/>
            <person name="Storesund J.E."/>
            <person name="Kallscheuer N."/>
            <person name="Luecker S."/>
            <person name="Lage O.M."/>
            <person name="Pohl T."/>
            <person name="Merkel B.J."/>
            <person name="Hornburger P."/>
            <person name="Mueller R.-W."/>
            <person name="Bruemmer F."/>
            <person name="Labrenz M."/>
            <person name="Spormann A.M."/>
            <person name="Op den Camp H."/>
            <person name="Overmann J."/>
            <person name="Amann R."/>
            <person name="Jetten M.S.M."/>
            <person name="Mascher T."/>
            <person name="Medema M.H."/>
            <person name="Devos D.P."/>
            <person name="Kaster A.-K."/>
            <person name="Ovreas L."/>
            <person name="Rohde M."/>
            <person name="Galperin M.Y."/>
            <person name="Jogler C."/>
        </authorList>
    </citation>
    <scope>NUCLEOTIDE SEQUENCE [LARGE SCALE GENOMIC DNA]</scope>
    <source>
        <strain evidence="5 6">Mal4</strain>
    </source>
</reference>
<dbReference type="EMBL" id="CP036275">
    <property type="protein sequence ID" value="QDU38631.1"/>
    <property type="molecule type" value="Genomic_DNA"/>
</dbReference>
<dbReference type="InterPro" id="IPR036390">
    <property type="entry name" value="WH_DNA-bd_sf"/>
</dbReference>
<dbReference type="OrthoDB" id="9791143at2"/>
<dbReference type="InterPro" id="IPR036388">
    <property type="entry name" value="WH-like_DNA-bd_sf"/>
</dbReference>
<evidence type="ECO:0000256" key="3">
    <source>
        <dbReference type="ARBA" id="ARBA00023163"/>
    </source>
</evidence>
<dbReference type="PROSITE" id="PS51118">
    <property type="entry name" value="HTH_HXLR"/>
    <property type="match status" value="1"/>
</dbReference>
<evidence type="ECO:0000313" key="6">
    <source>
        <dbReference type="Proteomes" id="UP000320496"/>
    </source>
</evidence>
<feature type="domain" description="HTH hxlR-type" evidence="4">
    <location>
        <begin position="21"/>
        <end position="119"/>
    </location>
</feature>
<dbReference type="RefSeq" id="WP_145369893.1">
    <property type="nucleotide sequence ID" value="NZ_CP036275.1"/>
</dbReference>
<accession>A0A517Z868</accession>
<dbReference type="KEGG" id="mri:Mal4_29600"/>
<protein>
    <submittedName>
        <fullName evidence="5">Putative HTH-type transcriptional regulator YybR</fullName>
    </submittedName>
</protein>
<keyword evidence="2" id="KW-0238">DNA-binding</keyword>
<evidence type="ECO:0000259" key="4">
    <source>
        <dbReference type="PROSITE" id="PS51118"/>
    </source>
</evidence>
<dbReference type="Proteomes" id="UP000320496">
    <property type="component" value="Chromosome"/>
</dbReference>
<dbReference type="PANTHER" id="PTHR33204">
    <property type="entry name" value="TRANSCRIPTIONAL REGULATOR, MARR FAMILY"/>
    <property type="match status" value="1"/>
</dbReference>
<keyword evidence="6" id="KW-1185">Reference proteome</keyword>
<gene>
    <name evidence="5" type="primary">yybR</name>
    <name evidence="5" type="ORF">Mal4_29600</name>
</gene>
<dbReference type="Gene3D" id="1.10.10.10">
    <property type="entry name" value="Winged helix-like DNA-binding domain superfamily/Winged helix DNA-binding domain"/>
    <property type="match status" value="1"/>
</dbReference>
<keyword evidence="3" id="KW-0804">Transcription</keyword>
<evidence type="ECO:0000256" key="2">
    <source>
        <dbReference type="ARBA" id="ARBA00023125"/>
    </source>
</evidence>
<sequence>MDTIGTTSGKTRHTDYGRVACPVEATLELIGGKWKGIVLYYLLDGRLRFSELKRRIGCVTQRMLTKQLRELESSGLVNRIVYAEIPPRVEYELTEEGKSLKPILAVLKEWGETHALKLLESRGAAEKSGGVELGTAD</sequence>
<dbReference type="AlphaFoldDB" id="A0A517Z868"/>
<dbReference type="PANTHER" id="PTHR33204:SF29">
    <property type="entry name" value="TRANSCRIPTIONAL REGULATOR"/>
    <property type="match status" value="1"/>
</dbReference>
<dbReference type="GO" id="GO:0003677">
    <property type="term" value="F:DNA binding"/>
    <property type="evidence" value="ECO:0007669"/>
    <property type="project" value="UniProtKB-KW"/>
</dbReference>
<dbReference type="SUPFAM" id="SSF46785">
    <property type="entry name" value="Winged helix' DNA-binding domain"/>
    <property type="match status" value="1"/>
</dbReference>
<proteinExistence type="predicted"/>
<keyword evidence="1" id="KW-0805">Transcription regulation</keyword>
<organism evidence="5 6">
    <name type="scientific">Maioricimonas rarisocia</name>
    <dbReference type="NCBI Taxonomy" id="2528026"/>
    <lineage>
        <taxon>Bacteria</taxon>
        <taxon>Pseudomonadati</taxon>
        <taxon>Planctomycetota</taxon>
        <taxon>Planctomycetia</taxon>
        <taxon>Planctomycetales</taxon>
        <taxon>Planctomycetaceae</taxon>
        <taxon>Maioricimonas</taxon>
    </lineage>
</organism>